<evidence type="ECO:0000313" key="1">
    <source>
        <dbReference type="EMBL" id="GAF71906.1"/>
    </source>
</evidence>
<gene>
    <name evidence="1" type="ORF">S01H1_00309</name>
</gene>
<proteinExistence type="predicted"/>
<dbReference type="EMBL" id="BARS01000105">
    <property type="protein sequence ID" value="GAF71906.1"/>
    <property type="molecule type" value="Genomic_DNA"/>
</dbReference>
<comment type="caution">
    <text evidence="1">The sequence shown here is derived from an EMBL/GenBank/DDBJ whole genome shotgun (WGS) entry which is preliminary data.</text>
</comment>
<organism evidence="1">
    <name type="scientific">marine sediment metagenome</name>
    <dbReference type="NCBI Taxonomy" id="412755"/>
    <lineage>
        <taxon>unclassified sequences</taxon>
        <taxon>metagenomes</taxon>
        <taxon>ecological metagenomes</taxon>
    </lineage>
</organism>
<sequence>GTLLYVVPVETSDLKVVLLIQVSLPDEVRCLSG</sequence>
<name>X0S9P7_9ZZZZ</name>
<reference evidence="1" key="1">
    <citation type="journal article" date="2014" name="Front. Microbiol.">
        <title>High frequency of phylogenetically diverse reductive dehalogenase-homologous genes in deep subseafloor sedimentary metagenomes.</title>
        <authorList>
            <person name="Kawai M."/>
            <person name="Futagami T."/>
            <person name="Toyoda A."/>
            <person name="Takaki Y."/>
            <person name="Nishi S."/>
            <person name="Hori S."/>
            <person name="Arai W."/>
            <person name="Tsubouchi T."/>
            <person name="Morono Y."/>
            <person name="Uchiyama I."/>
            <person name="Ito T."/>
            <person name="Fujiyama A."/>
            <person name="Inagaki F."/>
            <person name="Takami H."/>
        </authorList>
    </citation>
    <scope>NUCLEOTIDE SEQUENCE</scope>
    <source>
        <strain evidence="1">Expedition CK06-06</strain>
    </source>
</reference>
<feature type="non-terminal residue" evidence="1">
    <location>
        <position position="1"/>
    </location>
</feature>
<accession>X0S9P7</accession>
<dbReference type="AlphaFoldDB" id="X0S9P7"/>
<protein>
    <submittedName>
        <fullName evidence="1">Uncharacterized protein</fullName>
    </submittedName>
</protein>